<dbReference type="CDD" id="cd06974">
    <property type="entry name" value="TerD_like"/>
    <property type="match status" value="1"/>
</dbReference>
<dbReference type="InterPro" id="IPR003325">
    <property type="entry name" value="TerD"/>
</dbReference>
<dbReference type="Gene3D" id="2.60.60.30">
    <property type="entry name" value="sav2460 like domains"/>
    <property type="match status" value="1"/>
</dbReference>
<reference evidence="2 3" key="1">
    <citation type="submission" date="2024-06" db="EMBL/GenBank/DDBJ databases">
        <title>The Natural Products Discovery Center: Release of the First 8490 Sequenced Strains for Exploring Actinobacteria Biosynthetic Diversity.</title>
        <authorList>
            <person name="Kalkreuter E."/>
            <person name="Kautsar S.A."/>
            <person name="Yang D."/>
            <person name="Bader C.D."/>
            <person name="Teijaro C.N."/>
            <person name="Fluegel L."/>
            <person name="Davis C.M."/>
            <person name="Simpson J.R."/>
            <person name="Lauterbach L."/>
            <person name="Steele A.D."/>
            <person name="Gui C."/>
            <person name="Meng S."/>
            <person name="Li G."/>
            <person name="Viehrig K."/>
            <person name="Ye F."/>
            <person name="Su P."/>
            <person name="Kiefer A.F."/>
            <person name="Nichols A."/>
            <person name="Cepeda A.J."/>
            <person name="Yan W."/>
            <person name="Fan B."/>
            <person name="Jiang Y."/>
            <person name="Adhikari A."/>
            <person name="Zheng C.-J."/>
            <person name="Schuster L."/>
            <person name="Cowan T.M."/>
            <person name="Smanski M.J."/>
            <person name="Chevrette M.G."/>
            <person name="De Carvalho L.P.S."/>
            <person name="Shen B."/>
        </authorList>
    </citation>
    <scope>NUCLEOTIDE SEQUENCE [LARGE SCALE GENOMIC DNA]</scope>
    <source>
        <strain evidence="2 3">NPDC050403</strain>
    </source>
</reference>
<dbReference type="InterPro" id="IPR051324">
    <property type="entry name" value="Stress/Tellurium_Resist"/>
</dbReference>
<dbReference type="Proteomes" id="UP001551695">
    <property type="component" value="Unassembled WGS sequence"/>
</dbReference>
<name>A0ABV3FNC4_9NOCA</name>
<feature type="domain" description="TerD" evidence="1">
    <location>
        <begin position="13"/>
        <end position="162"/>
    </location>
</feature>
<dbReference type="Pfam" id="PF02342">
    <property type="entry name" value="TerD"/>
    <property type="match status" value="1"/>
</dbReference>
<organism evidence="2 3">
    <name type="scientific">Nocardia aurea</name>
    <dbReference type="NCBI Taxonomy" id="2144174"/>
    <lineage>
        <taxon>Bacteria</taxon>
        <taxon>Bacillati</taxon>
        <taxon>Actinomycetota</taxon>
        <taxon>Actinomycetes</taxon>
        <taxon>Mycobacteriales</taxon>
        <taxon>Nocardiaceae</taxon>
        <taxon>Nocardia</taxon>
    </lineage>
</organism>
<dbReference type="EMBL" id="JBFAKC010000002">
    <property type="protein sequence ID" value="MEV0706922.1"/>
    <property type="molecule type" value="Genomic_DNA"/>
</dbReference>
<dbReference type="PANTHER" id="PTHR32097">
    <property type="entry name" value="CAMP-BINDING PROTEIN 1-RELATED"/>
    <property type="match status" value="1"/>
</dbReference>
<evidence type="ECO:0000313" key="3">
    <source>
        <dbReference type="Proteomes" id="UP001551695"/>
    </source>
</evidence>
<dbReference type="PANTHER" id="PTHR32097:SF17">
    <property type="entry name" value="CAMP-BINDING PROTEIN 1-RELATED"/>
    <property type="match status" value="1"/>
</dbReference>
<evidence type="ECO:0000259" key="1">
    <source>
        <dbReference type="Pfam" id="PF02342"/>
    </source>
</evidence>
<protein>
    <submittedName>
        <fullName evidence="2">TerD family protein</fullName>
    </submittedName>
</protein>
<proteinExistence type="predicted"/>
<sequence>MIHSAPFRFPTPLAHVTMGLGWDPVRRRGLFGRSRKDIDLNAAALMFAGSRLLDVAYHEKLTSNDGAARHLGDSVTGDGDGDNEVIVIDLTAMDPLVTTIVFVVSCYSGHTLDQVENGFCRIADSVTATQLIRCDLADTGPHTGIVIATLRYREGDWDFTPIIEPISARHLIDAIPHLGGYLVESH</sequence>
<gene>
    <name evidence="2" type="ORF">AB0I48_05095</name>
</gene>
<keyword evidence="3" id="KW-1185">Reference proteome</keyword>
<evidence type="ECO:0000313" key="2">
    <source>
        <dbReference type="EMBL" id="MEV0706922.1"/>
    </source>
</evidence>
<comment type="caution">
    <text evidence="2">The sequence shown here is derived from an EMBL/GenBank/DDBJ whole genome shotgun (WGS) entry which is preliminary data.</text>
</comment>
<dbReference type="RefSeq" id="WP_357780415.1">
    <property type="nucleotide sequence ID" value="NZ_JBFAKC010000002.1"/>
</dbReference>
<accession>A0ABV3FNC4</accession>